<proteinExistence type="inferred from homology"/>
<dbReference type="InterPro" id="IPR013923">
    <property type="entry name" value="Autophagy-rel_prot_16_dom"/>
</dbReference>
<feature type="domain" description="Autophagy-related protein 16" evidence="4">
    <location>
        <begin position="18"/>
        <end position="209"/>
    </location>
</feature>
<name>A0A4Z1NXL3_9PEZI</name>
<dbReference type="CDD" id="cd22887">
    <property type="entry name" value="Atg16_CCD"/>
    <property type="match status" value="1"/>
</dbReference>
<keyword evidence="6" id="KW-1185">Reference proteome</keyword>
<evidence type="ECO:0000256" key="3">
    <source>
        <dbReference type="SAM" id="MobiDB-lite"/>
    </source>
</evidence>
<feature type="compositionally biased region" description="Polar residues" evidence="3">
    <location>
        <begin position="82"/>
        <end position="95"/>
    </location>
</feature>
<dbReference type="STRING" id="86259.A0A4Z1NXL3"/>
<dbReference type="EMBL" id="SNSC02000014">
    <property type="protein sequence ID" value="TID18293.1"/>
    <property type="molecule type" value="Genomic_DNA"/>
</dbReference>
<keyword evidence="2" id="KW-0175">Coiled coil</keyword>
<evidence type="ECO:0000256" key="2">
    <source>
        <dbReference type="SAM" id="Coils"/>
    </source>
</evidence>
<dbReference type="AlphaFoldDB" id="A0A4Z1NXL3"/>
<evidence type="ECO:0000313" key="6">
    <source>
        <dbReference type="Proteomes" id="UP000298493"/>
    </source>
</evidence>
<organism evidence="5 6">
    <name type="scientific">Venturia nashicola</name>
    <dbReference type="NCBI Taxonomy" id="86259"/>
    <lineage>
        <taxon>Eukaryota</taxon>
        <taxon>Fungi</taxon>
        <taxon>Dikarya</taxon>
        <taxon>Ascomycota</taxon>
        <taxon>Pezizomycotina</taxon>
        <taxon>Dothideomycetes</taxon>
        <taxon>Pleosporomycetidae</taxon>
        <taxon>Venturiales</taxon>
        <taxon>Venturiaceae</taxon>
        <taxon>Venturia</taxon>
    </lineage>
</organism>
<reference evidence="5 6" key="1">
    <citation type="submission" date="2019-04" db="EMBL/GenBank/DDBJ databases">
        <title>High contiguity whole genome sequence and gene annotation resource for two Venturia nashicola isolates.</title>
        <authorList>
            <person name="Prokchorchik M."/>
            <person name="Won K."/>
            <person name="Lee Y."/>
            <person name="Choi E.D."/>
            <person name="Segonzac C."/>
            <person name="Sohn K.H."/>
        </authorList>
    </citation>
    <scope>NUCLEOTIDE SEQUENCE [LARGE SCALE GENOMIC DNA]</scope>
    <source>
        <strain evidence="5 6">PRI2</strain>
    </source>
</reference>
<gene>
    <name evidence="5" type="ORF">E6O75_ATG06369</name>
</gene>
<dbReference type="Proteomes" id="UP000298493">
    <property type="component" value="Unassembled WGS sequence"/>
</dbReference>
<protein>
    <recommendedName>
        <fullName evidence="4">Autophagy-related protein 16 domain-containing protein</fullName>
    </recommendedName>
</protein>
<feature type="region of interest" description="Disordered" evidence="3">
    <location>
        <begin position="54"/>
        <end position="95"/>
    </location>
</feature>
<dbReference type="Gene3D" id="1.20.5.170">
    <property type="match status" value="1"/>
</dbReference>
<comment type="caution">
    <text evidence="5">The sequence shown here is derived from an EMBL/GenBank/DDBJ whole genome shotgun (WGS) entry which is preliminary data.</text>
</comment>
<evidence type="ECO:0000313" key="5">
    <source>
        <dbReference type="EMBL" id="TID18293.1"/>
    </source>
</evidence>
<evidence type="ECO:0000259" key="4">
    <source>
        <dbReference type="Pfam" id="PF08614"/>
    </source>
</evidence>
<dbReference type="Pfam" id="PF08614">
    <property type="entry name" value="ATG16"/>
    <property type="match status" value="1"/>
</dbReference>
<feature type="coiled-coil region" evidence="2">
    <location>
        <begin position="127"/>
        <end position="196"/>
    </location>
</feature>
<evidence type="ECO:0000256" key="1">
    <source>
        <dbReference type="ARBA" id="ARBA00005331"/>
    </source>
</evidence>
<accession>A0A4Z1NXL3</accession>
<comment type="similarity">
    <text evidence="1">Belongs to the ATG16 family.</text>
</comment>
<sequence length="215" mass="24236">MDEALNQFMANVEATQRRDHKDAEIINQYTQLADGKIAADARNRALEAELADLKVSSSQTQTQGQGQGQAQDIKGKGWLSRQPATPSEPTEPSIATTQLRQQLAEAQKARGLLEIKAAKIPGLQSSNASQNRQLITLEKEILSLKRRLGDKDEEVREKQKLVNRVQDEMLAMTLEVNMAEENASRLKSENKELVQRWMKEMGERADKQNKQNGWE</sequence>